<evidence type="ECO:0000256" key="2">
    <source>
        <dbReference type="ARBA" id="ARBA00009695"/>
    </source>
</evidence>
<evidence type="ECO:0000256" key="3">
    <source>
        <dbReference type="ARBA" id="ARBA00018111"/>
    </source>
</evidence>
<protein>
    <recommendedName>
        <fullName evidence="3">Regulatory protein RecX</fullName>
    </recommendedName>
</protein>
<dbReference type="Proteomes" id="UP000306585">
    <property type="component" value="Unassembled WGS sequence"/>
</dbReference>
<comment type="subcellular location">
    <subcellularLocation>
        <location evidence="1">Cytoplasm</location>
    </subcellularLocation>
</comment>
<dbReference type="InterPro" id="IPR003783">
    <property type="entry name" value="Regulatory_RecX"/>
</dbReference>
<evidence type="ECO:0000313" key="5">
    <source>
        <dbReference type="EMBL" id="TLS68004.1"/>
    </source>
</evidence>
<dbReference type="PANTHER" id="PTHR33602">
    <property type="entry name" value="REGULATORY PROTEIN RECX FAMILY PROTEIN"/>
    <property type="match status" value="1"/>
</dbReference>
<keyword evidence="4" id="KW-0963">Cytoplasm</keyword>
<accession>A0A5R9GYH7</accession>
<gene>
    <name evidence="5" type="ORF">FEF65_05210</name>
</gene>
<evidence type="ECO:0000256" key="4">
    <source>
        <dbReference type="ARBA" id="ARBA00022490"/>
    </source>
</evidence>
<dbReference type="InterPro" id="IPR036388">
    <property type="entry name" value="WH-like_DNA-bd_sf"/>
</dbReference>
<sequence length="142" mass="16069">MAMREYCTVELRGRLIDKGHAADAVTSVLNRLLADGYLSEERFAEVSIRSRVKRGETPRVAAMKARRKGVNETALAIALAEAEASFDADSACRELLSRRDPQGLYRGDSRIWQRHARFLQNKGFNTATILRVMNDTHEQFDN</sequence>
<proteinExistence type="inferred from homology"/>
<comment type="caution">
    <text evidence="5">The sequence shown here is derived from an EMBL/GenBank/DDBJ whole genome shotgun (WGS) entry which is preliminary data.</text>
</comment>
<dbReference type="EMBL" id="VBRY01000004">
    <property type="protein sequence ID" value="TLS68004.1"/>
    <property type="molecule type" value="Genomic_DNA"/>
</dbReference>
<reference evidence="5 6" key="1">
    <citation type="journal article" date="2019" name="Appl. Environ. Microbiol.">
        <title>Environmental Evidence and Genomic Insight of Iron-oxidizing Bacteria Preference Towards More Corrosion Resistant Stainless Steel at Higher Salinities.</title>
        <authorList>
            <person name="Garrison C.E."/>
            <person name="Price K.A."/>
            <person name="Field E.K."/>
        </authorList>
    </citation>
    <scope>NUCLEOTIDE SEQUENCE [LARGE SCALE GENOMIC DNA]</scope>
    <source>
        <strain evidence="5 6">P3</strain>
    </source>
</reference>
<dbReference type="PANTHER" id="PTHR33602:SF1">
    <property type="entry name" value="REGULATORY PROTEIN RECX FAMILY PROTEIN"/>
    <property type="match status" value="1"/>
</dbReference>
<dbReference type="Gene3D" id="1.10.10.10">
    <property type="entry name" value="Winged helix-like DNA-binding domain superfamily/Winged helix DNA-binding domain"/>
    <property type="match status" value="2"/>
</dbReference>
<dbReference type="GO" id="GO:0005737">
    <property type="term" value="C:cytoplasm"/>
    <property type="evidence" value="ECO:0007669"/>
    <property type="project" value="UniProtKB-SubCell"/>
</dbReference>
<dbReference type="GO" id="GO:0006282">
    <property type="term" value="P:regulation of DNA repair"/>
    <property type="evidence" value="ECO:0007669"/>
    <property type="project" value="InterPro"/>
</dbReference>
<keyword evidence="6" id="KW-1185">Reference proteome</keyword>
<name>A0A5R9GYH7_9PROT</name>
<evidence type="ECO:0000313" key="6">
    <source>
        <dbReference type="Proteomes" id="UP000306585"/>
    </source>
</evidence>
<comment type="similarity">
    <text evidence="2">Belongs to the RecX family.</text>
</comment>
<evidence type="ECO:0000256" key="1">
    <source>
        <dbReference type="ARBA" id="ARBA00004496"/>
    </source>
</evidence>
<organism evidence="5 6">
    <name type="scientific">Mariprofundus erugo</name>
    <dbReference type="NCBI Taxonomy" id="2528639"/>
    <lineage>
        <taxon>Bacteria</taxon>
        <taxon>Pseudomonadati</taxon>
        <taxon>Pseudomonadota</taxon>
        <taxon>Candidatius Mariprofundia</taxon>
        <taxon>Mariprofundales</taxon>
        <taxon>Mariprofundaceae</taxon>
        <taxon>Mariprofundus</taxon>
    </lineage>
</organism>
<dbReference type="AlphaFoldDB" id="A0A5R9GYH7"/>
<dbReference type="OrthoDB" id="5295441at2"/>